<dbReference type="Proteomes" id="UP000546701">
    <property type="component" value="Unassembled WGS sequence"/>
</dbReference>
<gene>
    <name evidence="6" type="ORF">FHS99_000074</name>
</gene>
<evidence type="ECO:0000256" key="4">
    <source>
        <dbReference type="ARBA" id="ARBA00025742"/>
    </source>
</evidence>
<evidence type="ECO:0000256" key="1">
    <source>
        <dbReference type="ARBA" id="ARBA00022723"/>
    </source>
</evidence>
<keyword evidence="3" id="KW-0408">Iron</keyword>
<dbReference type="GO" id="GO:0046872">
    <property type="term" value="F:metal ion binding"/>
    <property type="evidence" value="ECO:0007669"/>
    <property type="project" value="UniProtKB-KW"/>
</dbReference>
<dbReference type="RefSeq" id="WP_157175354.1">
    <property type="nucleotide sequence ID" value="NZ_BMJP01000001.1"/>
</dbReference>
<name>A0A7W9BP94_9SPHN</name>
<dbReference type="PANTHER" id="PTHR42988">
    <property type="entry name" value="PHOSPHOHYDROLASE"/>
    <property type="match status" value="1"/>
</dbReference>
<evidence type="ECO:0000256" key="3">
    <source>
        <dbReference type="ARBA" id="ARBA00023004"/>
    </source>
</evidence>
<dbReference type="Gene3D" id="3.60.21.10">
    <property type="match status" value="1"/>
</dbReference>
<dbReference type="InterPro" id="IPR050884">
    <property type="entry name" value="CNP_phosphodiesterase-III"/>
</dbReference>
<sequence>MTIRLFHVSDLHFGRADGEALNWFEGLVHAERPTAVVCTGDLTMRARSAEYQAARVWLERLGVPVTIEPGNHDIPYHNPLMRLLSPYRRYRAVERALERPIDLPGVMLVPLKTTARFQWRTNWAYGRVSQSGLRTALAQLKTRTPGTVAIVACHHPLIDGAHVHGEAKTAGGKAALDALAAAGADAVLSGHVHDPFDVAHPVGGRTVRLIGAGTLSERLRTSRPSFNELIVKDGVLEVKPRIFELA</sequence>
<dbReference type="EMBL" id="JACIJR010000001">
    <property type="protein sequence ID" value="MBB5727618.1"/>
    <property type="molecule type" value="Genomic_DNA"/>
</dbReference>
<dbReference type="OrthoDB" id="651281at2"/>
<dbReference type="SUPFAM" id="SSF56300">
    <property type="entry name" value="Metallo-dependent phosphatases"/>
    <property type="match status" value="1"/>
</dbReference>
<keyword evidence="2" id="KW-0378">Hydrolase</keyword>
<evidence type="ECO:0000313" key="7">
    <source>
        <dbReference type="Proteomes" id="UP000546701"/>
    </source>
</evidence>
<dbReference type="InterPro" id="IPR029052">
    <property type="entry name" value="Metallo-depent_PP-like"/>
</dbReference>
<dbReference type="GO" id="GO:0016787">
    <property type="term" value="F:hydrolase activity"/>
    <property type="evidence" value="ECO:0007669"/>
    <property type="project" value="UniProtKB-KW"/>
</dbReference>
<accession>A0A7W9BP94</accession>
<keyword evidence="1" id="KW-0479">Metal-binding</keyword>
<evidence type="ECO:0000256" key="2">
    <source>
        <dbReference type="ARBA" id="ARBA00022801"/>
    </source>
</evidence>
<proteinExistence type="inferred from homology"/>
<organism evidence="6 7">
    <name type="scientific">Sphingomonas prati</name>
    <dbReference type="NCBI Taxonomy" id="1843237"/>
    <lineage>
        <taxon>Bacteria</taxon>
        <taxon>Pseudomonadati</taxon>
        <taxon>Pseudomonadota</taxon>
        <taxon>Alphaproteobacteria</taxon>
        <taxon>Sphingomonadales</taxon>
        <taxon>Sphingomonadaceae</taxon>
        <taxon>Sphingomonas</taxon>
    </lineage>
</organism>
<dbReference type="AlphaFoldDB" id="A0A7W9BP94"/>
<dbReference type="PANTHER" id="PTHR42988:SF2">
    <property type="entry name" value="CYCLIC NUCLEOTIDE PHOSPHODIESTERASE CBUA0032-RELATED"/>
    <property type="match status" value="1"/>
</dbReference>
<dbReference type="InterPro" id="IPR004843">
    <property type="entry name" value="Calcineurin-like_PHP"/>
</dbReference>
<evidence type="ECO:0000313" key="6">
    <source>
        <dbReference type="EMBL" id="MBB5727618.1"/>
    </source>
</evidence>
<keyword evidence="7" id="KW-1185">Reference proteome</keyword>
<reference evidence="6 7" key="1">
    <citation type="submission" date="2020-08" db="EMBL/GenBank/DDBJ databases">
        <title>Genomic Encyclopedia of Type Strains, Phase IV (KMG-IV): sequencing the most valuable type-strain genomes for metagenomic binning, comparative biology and taxonomic classification.</title>
        <authorList>
            <person name="Goeker M."/>
        </authorList>
    </citation>
    <scope>NUCLEOTIDE SEQUENCE [LARGE SCALE GENOMIC DNA]</scope>
    <source>
        <strain evidence="6 7">DSM 103336</strain>
    </source>
</reference>
<protein>
    <submittedName>
        <fullName evidence="6">3',5'-cyclic AMP phosphodiesterase CpdA</fullName>
    </submittedName>
</protein>
<feature type="domain" description="Calcineurin-like phosphoesterase" evidence="5">
    <location>
        <begin position="4"/>
        <end position="195"/>
    </location>
</feature>
<comment type="similarity">
    <text evidence="4">Belongs to the cyclic nucleotide phosphodiesterase class-III family.</text>
</comment>
<dbReference type="Pfam" id="PF00149">
    <property type="entry name" value="Metallophos"/>
    <property type="match status" value="1"/>
</dbReference>
<comment type="caution">
    <text evidence="6">The sequence shown here is derived from an EMBL/GenBank/DDBJ whole genome shotgun (WGS) entry which is preliminary data.</text>
</comment>
<evidence type="ECO:0000259" key="5">
    <source>
        <dbReference type="Pfam" id="PF00149"/>
    </source>
</evidence>